<evidence type="ECO:0000256" key="10">
    <source>
        <dbReference type="ARBA" id="ARBA00023136"/>
    </source>
</evidence>
<protein>
    <recommendedName>
        <fullName evidence="3">histidine kinase</fullName>
        <ecNumber evidence="3">2.7.13.3</ecNumber>
    </recommendedName>
</protein>
<gene>
    <name evidence="14" type="ORF">DU478_10525</name>
</gene>
<dbReference type="SUPFAM" id="SSF47384">
    <property type="entry name" value="Homodimeric domain of signal transducing histidine kinase"/>
    <property type="match status" value="1"/>
</dbReference>
<dbReference type="SMART" id="SM00387">
    <property type="entry name" value="HATPase_c"/>
    <property type="match status" value="1"/>
</dbReference>
<comment type="catalytic activity">
    <reaction evidence="1">
        <text>ATP + protein L-histidine = ADP + protein N-phospho-L-histidine.</text>
        <dbReference type="EC" id="2.7.13.3"/>
    </reaction>
</comment>
<dbReference type="EC" id="2.7.13.3" evidence="3"/>
<dbReference type="CDD" id="cd00082">
    <property type="entry name" value="HisKA"/>
    <property type="match status" value="1"/>
</dbReference>
<keyword evidence="7 14" id="KW-0418">Kinase</keyword>
<comment type="subcellular location">
    <subcellularLocation>
        <location evidence="2">Membrane</location>
    </subcellularLocation>
</comment>
<dbReference type="GO" id="GO:0016020">
    <property type="term" value="C:membrane"/>
    <property type="evidence" value="ECO:0007669"/>
    <property type="project" value="UniProtKB-SubCell"/>
</dbReference>
<dbReference type="InterPro" id="IPR003660">
    <property type="entry name" value="HAMP_dom"/>
</dbReference>
<keyword evidence="4" id="KW-0597">Phosphoprotein</keyword>
<dbReference type="PANTHER" id="PTHR45436">
    <property type="entry name" value="SENSOR HISTIDINE KINASE YKOH"/>
    <property type="match status" value="1"/>
</dbReference>
<dbReference type="InterPro" id="IPR005467">
    <property type="entry name" value="His_kinase_dom"/>
</dbReference>
<keyword evidence="8 11" id="KW-1133">Transmembrane helix</keyword>
<dbReference type="Pfam" id="PF08521">
    <property type="entry name" value="2CSK_N"/>
    <property type="match status" value="1"/>
</dbReference>
<keyword evidence="10 11" id="KW-0472">Membrane</keyword>
<dbReference type="PROSITE" id="PS50109">
    <property type="entry name" value="HIS_KIN"/>
    <property type="match status" value="1"/>
</dbReference>
<evidence type="ECO:0000256" key="3">
    <source>
        <dbReference type="ARBA" id="ARBA00012438"/>
    </source>
</evidence>
<dbReference type="AlphaFoldDB" id="A0A369TNA0"/>
<evidence type="ECO:0000256" key="1">
    <source>
        <dbReference type="ARBA" id="ARBA00000085"/>
    </source>
</evidence>
<dbReference type="InterPro" id="IPR036097">
    <property type="entry name" value="HisK_dim/P_sf"/>
</dbReference>
<evidence type="ECO:0000256" key="8">
    <source>
        <dbReference type="ARBA" id="ARBA00022989"/>
    </source>
</evidence>
<dbReference type="InterPro" id="IPR003661">
    <property type="entry name" value="HisK_dim/P_dom"/>
</dbReference>
<dbReference type="SMART" id="SM00388">
    <property type="entry name" value="HisKA"/>
    <property type="match status" value="1"/>
</dbReference>
<dbReference type="PANTHER" id="PTHR45436:SF5">
    <property type="entry name" value="SENSOR HISTIDINE KINASE TRCS"/>
    <property type="match status" value="1"/>
</dbReference>
<organism evidence="14 15">
    <name type="scientific">Thalassococcus profundi</name>
    <dbReference type="NCBI Taxonomy" id="2282382"/>
    <lineage>
        <taxon>Bacteria</taxon>
        <taxon>Pseudomonadati</taxon>
        <taxon>Pseudomonadota</taxon>
        <taxon>Alphaproteobacteria</taxon>
        <taxon>Rhodobacterales</taxon>
        <taxon>Roseobacteraceae</taxon>
        <taxon>Thalassococcus</taxon>
    </lineage>
</organism>
<dbReference type="PROSITE" id="PS50885">
    <property type="entry name" value="HAMP"/>
    <property type="match status" value="1"/>
</dbReference>
<comment type="caution">
    <text evidence="14">The sequence shown here is derived from an EMBL/GenBank/DDBJ whole genome shotgun (WGS) entry which is preliminary data.</text>
</comment>
<sequence length="454" mass="48823">MLNSLRFRLFAIILGPLLLIALGIGIWRLASAQQTAQEVFDRNLLVTALAVSRDVASRDGDAISVETAQLLSRSAGEPVRYHVYAPDGVFVTGFASPPVPIDFEWDRSQTFAYFDAVSRGRDVRVLRLQYVTQIAGFSGPFVVTVWQDNAQRQAFVQAQVLRALGVMAALLGATAVVVWFGVRLGLKPLLDLEDAISRRSPADLSPIRRRVPDEVQGLVTRINRLFGQVSASMEAQSAFISDAAHQLRNPIAGLRALGDSIRSARSLESAQERAADLVEAARGAGVLAESLMTLERARAASDLALASQVDVATLTQRLFDQMAAEQTRGIRMTASIAPGPVTMMADETMLREAVRNLVHNALVHGGPSLSEIVLTLEVTDTQVLITVADDGRGVALEDFAKIRARFGQADAGNGSGLGLTIAEAVAQSHKGRLEILPVERGFAVALLLPLRPHG</sequence>
<dbReference type="InterPro" id="IPR036890">
    <property type="entry name" value="HATPase_C_sf"/>
</dbReference>
<keyword evidence="9" id="KW-0902">Two-component regulatory system</keyword>
<evidence type="ECO:0000256" key="5">
    <source>
        <dbReference type="ARBA" id="ARBA00022679"/>
    </source>
</evidence>
<name>A0A369TNA0_9RHOB</name>
<evidence type="ECO:0000256" key="6">
    <source>
        <dbReference type="ARBA" id="ARBA00022692"/>
    </source>
</evidence>
<dbReference type="InterPro" id="IPR004358">
    <property type="entry name" value="Sig_transdc_His_kin-like_C"/>
</dbReference>
<dbReference type="GO" id="GO:0000155">
    <property type="term" value="F:phosphorelay sensor kinase activity"/>
    <property type="evidence" value="ECO:0007669"/>
    <property type="project" value="InterPro"/>
</dbReference>
<dbReference type="InterPro" id="IPR003594">
    <property type="entry name" value="HATPase_dom"/>
</dbReference>
<dbReference type="EMBL" id="QPMK01000006">
    <property type="protein sequence ID" value="RDD66342.1"/>
    <property type="molecule type" value="Genomic_DNA"/>
</dbReference>
<dbReference type="Gene3D" id="3.30.565.10">
    <property type="entry name" value="Histidine kinase-like ATPase, C-terminal domain"/>
    <property type="match status" value="1"/>
</dbReference>
<reference evidence="14 15" key="1">
    <citation type="submission" date="2018-07" db="EMBL/GenBank/DDBJ databases">
        <title>Thalassococcus profundi sp. nov., a marine bacterium isolated from deep seawater of Okinawa Trough.</title>
        <authorList>
            <person name="Yu M."/>
        </authorList>
    </citation>
    <scope>NUCLEOTIDE SEQUENCE [LARGE SCALE GENOMIC DNA]</scope>
    <source>
        <strain evidence="14 15">WRAS1</strain>
    </source>
</reference>
<keyword evidence="15" id="KW-1185">Reference proteome</keyword>
<evidence type="ECO:0000313" key="15">
    <source>
        <dbReference type="Proteomes" id="UP000253977"/>
    </source>
</evidence>
<evidence type="ECO:0000256" key="4">
    <source>
        <dbReference type="ARBA" id="ARBA00022553"/>
    </source>
</evidence>
<evidence type="ECO:0000259" key="13">
    <source>
        <dbReference type="PROSITE" id="PS50885"/>
    </source>
</evidence>
<feature type="domain" description="HAMP" evidence="13">
    <location>
        <begin position="183"/>
        <end position="234"/>
    </location>
</feature>
<accession>A0A369TNA0</accession>
<dbReference type="InterPro" id="IPR050428">
    <property type="entry name" value="TCS_sensor_his_kinase"/>
</dbReference>
<evidence type="ECO:0000313" key="14">
    <source>
        <dbReference type="EMBL" id="RDD66342.1"/>
    </source>
</evidence>
<feature type="domain" description="Histidine kinase" evidence="12">
    <location>
        <begin position="242"/>
        <end position="452"/>
    </location>
</feature>
<dbReference type="PRINTS" id="PR00344">
    <property type="entry name" value="BCTRLSENSOR"/>
</dbReference>
<keyword evidence="6 11" id="KW-0812">Transmembrane</keyword>
<dbReference type="Proteomes" id="UP000253977">
    <property type="component" value="Unassembled WGS sequence"/>
</dbReference>
<dbReference type="InterPro" id="IPR013727">
    <property type="entry name" value="2CSK_N"/>
</dbReference>
<dbReference type="Pfam" id="PF02518">
    <property type="entry name" value="HATPase_c"/>
    <property type="match status" value="1"/>
</dbReference>
<feature type="transmembrane region" description="Helical" evidence="11">
    <location>
        <begin position="160"/>
        <end position="182"/>
    </location>
</feature>
<dbReference type="Gene3D" id="1.10.287.130">
    <property type="match status" value="1"/>
</dbReference>
<evidence type="ECO:0000256" key="9">
    <source>
        <dbReference type="ARBA" id="ARBA00023012"/>
    </source>
</evidence>
<evidence type="ECO:0000256" key="2">
    <source>
        <dbReference type="ARBA" id="ARBA00004370"/>
    </source>
</evidence>
<evidence type="ECO:0000256" key="11">
    <source>
        <dbReference type="SAM" id="Phobius"/>
    </source>
</evidence>
<proteinExistence type="predicted"/>
<evidence type="ECO:0000256" key="7">
    <source>
        <dbReference type="ARBA" id="ARBA00022777"/>
    </source>
</evidence>
<dbReference type="OrthoDB" id="913606at2"/>
<dbReference type="SUPFAM" id="SSF55874">
    <property type="entry name" value="ATPase domain of HSP90 chaperone/DNA topoisomerase II/histidine kinase"/>
    <property type="match status" value="1"/>
</dbReference>
<evidence type="ECO:0000259" key="12">
    <source>
        <dbReference type="PROSITE" id="PS50109"/>
    </source>
</evidence>
<keyword evidence="5" id="KW-0808">Transferase</keyword>